<evidence type="ECO:0000313" key="3">
    <source>
        <dbReference type="Proteomes" id="UP000033869"/>
    </source>
</evidence>
<reference evidence="2 3" key="1">
    <citation type="journal article" date="2015" name="Nature">
        <title>rRNA introns, odd ribosomes, and small enigmatic genomes across a large radiation of phyla.</title>
        <authorList>
            <person name="Brown C.T."/>
            <person name="Hug L.A."/>
            <person name="Thomas B.C."/>
            <person name="Sharon I."/>
            <person name="Castelle C.J."/>
            <person name="Singh A."/>
            <person name="Wilkins M.J."/>
            <person name="Williams K.H."/>
            <person name="Banfield J.F."/>
        </authorList>
    </citation>
    <scope>NUCLEOTIDE SEQUENCE [LARGE SCALE GENOMIC DNA]</scope>
</reference>
<dbReference type="AlphaFoldDB" id="A0A0G0W7P8"/>
<comment type="caution">
    <text evidence="2">The sequence shown here is derived from an EMBL/GenBank/DDBJ whole genome shotgun (WGS) entry which is preliminary data.</text>
</comment>
<gene>
    <name evidence="2" type="ORF">UU65_C0003G0040</name>
</gene>
<sequence>MTNVYTEILFVLPAWDGEDKESCWRIEEGQNMWSEGGYDYVASIGDIVKKTQERPPGDVMADQFAEFGIPEEQIIRNETGYRPLDGYQNVICLILMLRKLGINNPRVTIVSHKTHAKRLVMVFKAYGVSAVEHGMDYHIPFHRQWIFEPLYLLGHIIDPKGESVITEITRLKRKIEGGYGLNNLCKGSNPPI</sequence>
<proteinExistence type="predicted"/>
<dbReference type="EMBL" id="LCBL01000003">
    <property type="protein sequence ID" value="KKS08985.1"/>
    <property type="molecule type" value="Genomic_DNA"/>
</dbReference>
<feature type="domain" description="DUF218" evidence="1">
    <location>
        <begin position="24"/>
        <end position="131"/>
    </location>
</feature>
<evidence type="ECO:0000313" key="2">
    <source>
        <dbReference type="EMBL" id="KKS08985.1"/>
    </source>
</evidence>
<dbReference type="InterPro" id="IPR003848">
    <property type="entry name" value="DUF218"/>
</dbReference>
<dbReference type="Pfam" id="PF02698">
    <property type="entry name" value="DUF218"/>
    <property type="match status" value="1"/>
</dbReference>
<evidence type="ECO:0000259" key="1">
    <source>
        <dbReference type="Pfam" id="PF02698"/>
    </source>
</evidence>
<dbReference type="Proteomes" id="UP000033869">
    <property type="component" value="Unassembled WGS sequence"/>
</dbReference>
<organism evidence="2 3">
    <name type="scientific">candidate division CPR2 bacterium GW2011_GWC1_41_48</name>
    <dbReference type="NCBI Taxonomy" id="1618344"/>
    <lineage>
        <taxon>Bacteria</taxon>
        <taxon>Bacteria division CPR2</taxon>
    </lineage>
</organism>
<protein>
    <recommendedName>
        <fullName evidence="1">DUF218 domain-containing protein</fullName>
    </recommendedName>
</protein>
<accession>A0A0G0W7P8</accession>
<name>A0A0G0W7P8_UNCC2</name>